<keyword evidence="1" id="KW-1133">Transmembrane helix</keyword>
<dbReference type="PANTHER" id="PTHR35329">
    <property type="entry name" value="CHITIN SYNTHASE EXPORT CHAPERONE"/>
    <property type="match status" value="1"/>
</dbReference>
<dbReference type="PANTHER" id="PTHR35329:SF1">
    <property type="entry name" value="CHITIN SYNTHASE EXPORT CHAPERONE"/>
    <property type="match status" value="1"/>
</dbReference>
<keyword evidence="3" id="KW-1185">Reference proteome</keyword>
<keyword evidence="1" id="KW-0812">Transmembrane</keyword>
<dbReference type="OrthoDB" id="5582162at2759"/>
<dbReference type="InterPro" id="IPR022057">
    <property type="entry name" value="Chs7"/>
</dbReference>
<accession>A0A427Y1X7</accession>
<evidence type="ECO:0000313" key="3">
    <source>
        <dbReference type="Proteomes" id="UP000279259"/>
    </source>
</evidence>
<proteinExistence type="predicted"/>
<evidence type="ECO:0000256" key="1">
    <source>
        <dbReference type="SAM" id="Phobius"/>
    </source>
</evidence>
<name>A0A427Y1X7_9TREE</name>
<dbReference type="EMBL" id="RSCD01000021">
    <property type="protein sequence ID" value="RSH85128.1"/>
    <property type="molecule type" value="Genomic_DNA"/>
</dbReference>
<protein>
    <submittedName>
        <fullName evidence="2">Uncharacterized protein</fullName>
    </submittedName>
</protein>
<dbReference type="STRING" id="1890683.A0A427Y1X7"/>
<feature type="non-terminal residue" evidence="2">
    <location>
        <position position="127"/>
    </location>
</feature>
<dbReference type="Pfam" id="PF12271">
    <property type="entry name" value="Chs7"/>
    <property type="match status" value="1"/>
</dbReference>
<dbReference type="AlphaFoldDB" id="A0A427Y1X7"/>
<feature type="transmembrane region" description="Helical" evidence="1">
    <location>
        <begin position="91"/>
        <end position="111"/>
    </location>
</feature>
<dbReference type="GO" id="GO:0051082">
    <property type="term" value="F:unfolded protein binding"/>
    <property type="evidence" value="ECO:0007669"/>
    <property type="project" value="TreeGrafter"/>
</dbReference>
<keyword evidence="1" id="KW-0472">Membrane</keyword>
<dbReference type="Proteomes" id="UP000279259">
    <property type="component" value="Unassembled WGS sequence"/>
</dbReference>
<sequence>MNMPFGSFDWICRHAPLPQCNLFFAQLYNGDPPYLTNLFPNSSDFFSTYDVTSSSARGDNNVLAAAGDAGTGVGADCEIPHVGHRGSIGDVALIVLSVLSLIFALTLTYLANRRAAAVGRIELKFLL</sequence>
<organism evidence="2 3">
    <name type="scientific">Saitozyma podzolica</name>
    <dbReference type="NCBI Taxonomy" id="1890683"/>
    <lineage>
        <taxon>Eukaryota</taxon>
        <taxon>Fungi</taxon>
        <taxon>Dikarya</taxon>
        <taxon>Basidiomycota</taxon>
        <taxon>Agaricomycotina</taxon>
        <taxon>Tremellomycetes</taxon>
        <taxon>Tremellales</taxon>
        <taxon>Trimorphomycetaceae</taxon>
        <taxon>Saitozyma</taxon>
    </lineage>
</organism>
<comment type="caution">
    <text evidence="2">The sequence shown here is derived from an EMBL/GenBank/DDBJ whole genome shotgun (WGS) entry which is preliminary data.</text>
</comment>
<evidence type="ECO:0000313" key="2">
    <source>
        <dbReference type="EMBL" id="RSH85128.1"/>
    </source>
</evidence>
<dbReference type="GO" id="GO:0005789">
    <property type="term" value="C:endoplasmic reticulum membrane"/>
    <property type="evidence" value="ECO:0007669"/>
    <property type="project" value="TreeGrafter"/>
</dbReference>
<dbReference type="GO" id="GO:0006457">
    <property type="term" value="P:protein folding"/>
    <property type="evidence" value="ECO:0007669"/>
    <property type="project" value="TreeGrafter"/>
</dbReference>
<reference evidence="2 3" key="1">
    <citation type="submission" date="2018-11" db="EMBL/GenBank/DDBJ databases">
        <title>Genome sequence of Saitozyma podzolica DSM 27192.</title>
        <authorList>
            <person name="Aliyu H."/>
            <person name="Gorte O."/>
            <person name="Ochsenreither K."/>
        </authorList>
    </citation>
    <scope>NUCLEOTIDE SEQUENCE [LARGE SCALE GENOMIC DNA]</scope>
    <source>
        <strain evidence="2 3">DSM 27192</strain>
    </source>
</reference>
<gene>
    <name evidence="2" type="ORF">EHS25_004935</name>
</gene>